<organism evidence="2 3">
    <name type="scientific">Plakobranchus ocellatus</name>
    <dbReference type="NCBI Taxonomy" id="259542"/>
    <lineage>
        <taxon>Eukaryota</taxon>
        <taxon>Metazoa</taxon>
        <taxon>Spiralia</taxon>
        <taxon>Lophotrochozoa</taxon>
        <taxon>Mollusca</taxon>
        <taxon>Gastropoda</taxon>
        <taxon>Heterobranchia</taxon>
        <taxon>Euthyneura</taxon>
        <taxon>Panpulmonata</taxon>
        <taxon>Sacoglossa</taxon>
        <taxon>Placobranchoidea</taxon>
        <taxon>Plakobranchidae</taxon>
        <taxon>Plakobranchus</taxon>
    </lineage>
</organism>
<keyword evidence="3" id="KW-1185">Reference proteome</keyword>
<keyword evidence="1" id="KW-0732">Signal</keyword>
<sequence>MFHALTMTIAMLVLRCIFIIACPRQDHLKFSGAPSGQGVGSMTQTLQISWPVECPLLLLKVWNFDFSKRLGKKESVSNIK</sequence>
<evidence type="ECO:0000313" key="3">
    <source>
        <dbReference type="Proteomes" id="UP000735302"/>
    </source>
</evidence>
<gene>
    <name evidence="2" type="ORF">PoB_005376600</name>
</gene>
<reference evidence="2 3" key="1">
    <citation type="journal article" date="2021" name="Elife">
        <title>Chloroplast acquisition without the gene transfer in kleptoplastic sea slugs, Plakobranchus ocellatus.</title>
        <authorList>
            <person name="Maeda T."/>
            <person name="Takahashi S."/>
            <person name="Yoshida T."/>
            <person name="Shimamura S."/>
            <person name="Takaki Y."/>
            <person name="Nagai Y."/>
            <person name="Toyoda A."/>
            <person name="Suzuki Y."/>
            <person name="Arimoto A."/>
            <person name="Ishii H."/>
            <person name="Satoh N."/>
            <person name="Nishiyama T."/>
            <person name="Hasebe M."/>
            <person name="Maruyama T."/>
            <person name="Minagawa J."/>
            <person name="Obokata J."/>
            <person name="Shigenobu S."/>
        </authorList>
    </citation>
    <scope>NUCLEOTIDE SEQUENCE [LARGE SCALE GENOMIC DNA]</scope>
</reference>
<dbReference type="EMBL" id="BLXT01005898">
    <property type="protein sequence ID" value="GFO27261.1"/>
    <property type="molecule type" value="Genomic_DNA"/>
</dbReference>
<name>A0AAV4C3D4_9GAST</name>
<evidence type="ECO:0000313" key="2">
    <source>
        <dbReference type="EMBL" id="GFO27261.1"/>
    </source>
</evidence>
<dbReference type="AlphaFoldDB" id="A0AAV4C3D4"/>
<evidence type="ECO:0000256" key="1">
    <source>
        <dbReference type="SAM" id="SignalP"/>
    </source>
</evidence>
<proteinExistence type="predicted"/>
<comment type="caution">
    <text evidence="2">The sequence shown here is derived from an EMBL/GenBank/DDBJ whole genome shotgun (WGS) entry which is preliminary data.</text>
</comment>
<feature type="signal peptide" evidence="1">
    <location>
        <begin position="1"/>
        <end position="21"/>
    </location>
</feature>
<dbReference type="Proteomes" id="UP000735302">
    <property type="component" value="Unassembled WGS sequence"/>
</dbReference>
<protein>
    <recommendedName>
        <fullName evidence="4">Secreted protein</fullName>
    </recommendedName>
</protein>
<accession>A0AAV4C3D4</accession>
<evidence type="ECO:0008006" key="4">
    <source>
        <dbReference type="Google" id="ProtNLM"/>
    </source>
</evidence>
<feature type="chain" id="PRO_5043371597" description="Secreted protein" evidence="1">
    <location>
        <begin position="22"/>
        <end position="80"/>
    </location>
</feature>